<feature type="transmembrane region" description="Helical" evidence="1">
    <location>
        <begin position="215"/>
        <end position="233"/>
    </location>
</feature>
<keyword evidence="1" id="KW-0812">Transmembrane</keyword>
<keyword evidence="4" id="KW-1185">Reference proteome</keyword>
<feature type="transmembrane region" description="Helical" evidence="1">
    <location>
        <begin position="253"/>
        <end position="270"/>
    </location>
</feature>
<dbReference type="RefSeq" id="WP_241367700.1">
    <property type="nucleotide sequence ID" value="NZ_JAKZFC010000001.1"/>
</dbReference>
<accession>A0ABS9U9M9</accession>
<feature type="transmembrane region" description="Helical" evidence="1">
    <location>
        <begin position="20"/>
        <end position="37"/>
    </location>
</feature>
<feature type="transmembrane region" description="Helical" evidence="1">
    <location>
        <begin position="58"/>
        <end position="78"/>
    </location>
</feature>
<dbReference type="InterPro" id="IPR041489">
    <property type="entry name" value="PDZ_6"/>
</dbReference>
<organism evidence="3 4">
    <name type="scientific">Solibacillus palustris</name>
    <dbReference type="NCBI Taxonomy" id="2908203"/>
    <lineage>
        <taxon>Bacteria</taxon>
        <taxon>Bacillati</taxon>
        <taxon>Bacillota</taxon>
        <taxon>Bacilli</taxon>
        <taxon>Bacillales</taxon>
        <taxon>Caryophanaceae</taxon>
        <taxon>Solibacillus</taxon>
    </lineage>
</organism>
<evidence type="ECO:0000256" key="1">
    <source>
        <dbReference type="SAM" id="Phobius"/>
    </source>
</evidence>
<feature type="transmembrane region" description="Helical" evidence="1">
    <location>
        <begin position="106"/>
        <end position="122"/>
    </location>
</feature>
<reference evidence="3 4" key="1">
    <citation type="submission" date="2022-03" db="EMBL/GenBank/DDBJ databases">
        <authorList>
            <person name="Jo J.-H."/>
            <person name="Im W.-T."/>
        </authorList>
    </citation>
    <scope>NUCLEOTIDE SEQUENCE [LARGE SCALE GENOMIC DNA]</scope>
    <source>
        <strain evidence="3 4">MA9</strain>
    </source>
</reference>
<dbReference type="EMBL" id="JAKZFC010000001">
    <property type="protein sequence ID" value="MCH7320678.1"/>
    <property type="molecule type" value="Genomic_DNA"/>
</dbReference>
<dbReference type="Pfam" id="PF17820">
    <property type="entry name" value="PDZ_6"/>
    <property type="match status" value="1"/>
</dbReference>
<evidence type="ECO:0000313" key="4">
    <source>
        <dbReference type="Proteomes" id="UP001316087"/>
    </source>
</evidence>
<dbReference type="Proteomes" id="UP001316087">
    <property type="component" value="Unassembled WGS sequence"/>
</dbReference>
<sequence length="389" mass="43583">MDETIIIEILKGIGRFFINPLFYLALISAVFLGYRRVKRERRFFHIRILDGWSELKNMLLMGFVLSLIISLFSVVIGLTISLELLVAVFLISFIGLIVFMYHLLSPIILMTLAFCVIVWMDWQNWSYSIWGVDLAARNVVDGLVITVPVLAGLLLMAEGILIRRNGAKFASPIVETTKRGLNGIGYYSKQLWLLPLVTIIPGDGIQSIAPYWPQFTIGAEQFSIIVFPFVIGFQQMVRQKLPIYVYPKMGESIILTGELVLIVGFLAYFMPVLGAAALVLGAISRTVIGIYYSHLEDRNSYAVIRSDKGVMIAGVLPNSPAQKMGLVAGEIIKRVNGQHVLTEDELYKALQINAAHCRLEVLDHSGELRLTQHVVHREDNHTIGLLIVK</sequence>
<evidence type="ECO:0000313" key="3">
    <source>
        <dbReference type="EMBL" id="MCH7320678.1"/>
    </source>
</evidence>
<dbReference type="SMART" id="SM00228">
    <property type="entry name" value="PDZ"/>
    <property type="match status" value="1"/>
</dbReference>
<proteinExistence type="predicted"/>
<dbReference type="SUPFAM" id="SSF50156">
    <property type="entry name" value="PDZ domain-like"/>
    <property type="match status" value="1"/>
</dbReference>
<keyword evidence="1" id="KW-1133">Transmembrane helix</keyword>
<keyword evidence="1" id="KW-0472">Membrane</keyword>
<gene>
    <name evidence="3" type="ORF">LZ480_02155</name>
</gene>
<evidence type="ECO:0000259" key="2">
    <source>
        <dbReference type="PROSITE" id="PS50106"/>
    </source>
</evidence>
<feature type="transmembrane region" description="Helical" evidence="1">
    <location>
        <begin position="142"/>
        <end position="162"/>
    </location>
</feature>
<dbReference type="InterPro" id="IPR036034">
    <property type="entry name" value="PDZ_sf"/>
</dbReference>
<comment type="caution">
    <text evidence="3">The sequence shown here is derived from an EMBL/GenBank/DDBJ whole genome shotgun (WGS) entry which is preliminary data.</text>
</comment>
<dbReference type="PROSITE" id="PS50106">
    <property type="entry name" value="PDZ"/>
    <property type="match status" value="1"/>
</dbReference>
<protein>
    <submittedName>
        <fullName evidence="3">PDZ domain-containing protein</fullName>
    </submittedName>
</protein>
<name>A0ABS9U9M9_9BACL</name>
<dbReference type="InterPro" id="IPR001478">
    <property type="entry name" value="PDZ"/>
</dbReference>
<feature type="domain" description="PDZ" evidence="2">
    <location>
        <begin position="277"/>
        <end position="365"/>
    </location>
</feature>
<dbReference type="Gene3D" id="2.30.42.10">
    <property type="match status" value="1"/>
</dbReference>